<dbReference type="STRING" id="623280.SAMN05660226_00436"/>
<dbReference type="OrthoDB" id="1523429at2"/>
<protein>
    <submittedName>
        <fullName evidence="2">Putative adhesin</fullName>
    </submittedName>
</protein>
<dbReference type="RefSeq" id="WP_139378484.1">
    <property type="nucleotide sequence ID" value="NZ_FUYS01000001.1"/>
</dbReference>
<dbReference type="EMBL" id="FUYS01000001">
    <property type="protein sequence ID" value="SKB28802.1"/>
    <property type="molecule type" value="Genomic_DNA"/>
</dbReference>
<organism evidence="2 3">
    <name type="scientific">Parapedobacter luteus</name>
    <dbReference type="NCBI Taxonomy" id="623280"/>
    <lineage>
        <taxon>Bacteria</taxon>
        <taxon>Pseudomonadati</taxon>
        <taxon>Bacteroidota</taxon>
        <taxon>Sphingobacteriia</taxon>
        <taxon>Sphingobacteriales</taxon>
        <taxon>Sphingobacteriaceae</taxon>
        <taxon>Parapedobacter</taxon>
    </lineage>
</organism>
<proteinExistence type="predicted"/>
<dbReference type="AlphaFoldDB" id="A0A1T5A1D0"/>
<keyword evidence="3" id="KW-1185">Reference proteome</keyword>
<name>A0A1T5A1D0_9SPHI</name>
<gene>
    <name evidence="2" type="ORF">SAMN05660226_00436</name>
</gene>
<feature type="domain" description="DUF4097" evidence="1">
    <location>
        <begin position="62"/>
        <end position="323"/>
    </location>
</feature>
<sequence>MDKHSLTLGLFLLLVGKGWAQQNQVLYTTEKFPASSITQVDVQTGGGQITISGDATSEASVEVFLHANNKADARTTDEVTALFKKEYDFSLAVQNGTLKVSAKRKNGLRGNQSLSVSFHIVVPEKVNTKLLTGGGSIKLERLAGTQSFKTGGGSLQFGSINGIINGETGGGSITATNCKGTLNLVTGGGSIALEKLSGTIDIRTGGGSIKGSQLTGTLATNTGGGSVELKDLACELAVNTGGGSISASLAKTSGPISLKTGAGSINVKLPAGGGYDVDLRGSRVNATNLRNFSGSQKKDELKGQVNGGGVALTASTGSGTVNVSF</sequence>
<evidence type="ECO:0000259" key="1">
    <source>
        <dbReference type="Pfam" id="PF13349"/>
    </source>
</evidence>
<reference evidence="2 3" key="1">
    <citation type="submission" date="2017-02" db="EMBL/GenBank/DDBJ databases">
        <authorList>
            <person name="Peterson S.W."/>
        </authorList>
    </citation>
    <scope>NUCLEOTIDE SEQUENCE [LARGE SCALE GENOMIC DNA]</scope>
    <source>
        <strain evidence="2 3">DSM 22899</strain>
    </source>
</reference>
<dbReference type="PANTHER" id="PTHR34094">
    <property type="match status" value="1"/>
</dbReference>
<evidence type="ECO:0000313" key="2">
    <source>
        <dbReference type="EMBL" id="SKB28802.1"/>
    </source>
</evidence>
<evidence type="ECO:0000313" key="3">
    <source>
        <dbReference type="Proteomes" id="UP000190541"/>
    </source>
</evidence>
<dbReference type="InterPro" id="IPR025164">
    <property type="entry name" value="Toastrack_DUF4097"/>
</dbReference>
<dbReference type="PANTHER" id="PTHR34094:SF1">
    <property type="entry name" value="PROTEIN FAM185A"/>
    <property type="match status" value="1"/>
</dbReference>
<accession>A0A1T5A1D0</accession>
<dbReference type="Proteomes" id="UP000190541">
    <property type="component" value="Unassembled WGS sequence"/>
</dbReference>
<dbReference type="Pfam" id="PF13349">
    <property type="entry name" value="DUF4097"/>
    <property type="match status" value="1"/>
</dbReference>